<dbReference type="GO" id="GO:0000976">
    <property type="term" value="F:transcription cis-regulatory region binding"/>
    <property type="evidence" value="ECO:0007669"/>
    <property type="project" value="TreeGrafter"/>
</dbReference>
<evidence type="ECO:0000313" key="7">
    <source>
        <dbReference type="EMBL" id="GGF81118.1"/>
    </source>
</evidence>
<dbReference type="PROSITE" id="PS50977">
    <property type="entry name" value="HTH_TETR_2"/>
    <property type="match status" value="1"/>
</dbReference>
<evidence type="ECO:0000256" key="1">
    <source>
        <dbReference type="ARBA" id="ARBA00023015"/>
    </source>
</evidence>
<evidence type="ECO:0000256" key="2">
    <source>
        <dbReference type="ARBA" id="ARBA00023125"/>
    </source>
</evidence>
<dbReference type="Proteomes" id="UP000606044">
    <property type="component" value="Unassembled WGS sequence"/>
</dbReference>
<dbReference type="Pfam" id="PF16859">
    <property type="entry name" value="TetR_C_11"/>
    <property type="match status" value="1"/>
</dbReference>
<evidence type="ECO:0000313" key="8">
    <source>
        <dbReference type="Proteomes" id="UP000606044"/>
    </source>
</evidence>
<dbReference type="RefSeq" id="WP_188583106.1">
    <property type="nucleotide sequence ID" value="NZ_BMCT01000008.1"/>
</dbReference>
<dbReference type="PANTHER" id="PTHR30055">
    <property type="entry name" value="HTH-TYPE TRANSCRIPTIONAL REGULATOR RUTR"/>
    <property type="match status" value="1"/>
</dbReference>
<dbReference type="SUPFAM" id="SSF48498">
    <property type="entry name" value="Tetracyclin repressor-like, C-terminal domain"/>
    <property type="match status" value="1"/>
</dbReference>
<evidence type="ECO:0000256" key="5">
    <source>
        <dbReference type="SAM" id="SignalP"/>
    </source>
</evidence>
<reference evidence="7" key="1">
    <citation type="journal article" date="2014" name="Int. J. Syst. Evol. Microbiol.">
        <title>Complete genome sequence of Corynebacterium casei LMG S-19264T (=DSM 44701T), isolated from a smear-ripened cheese.</title>
        <authorList>
            <consortium name="US DOE Joint Genome Institute (JGI-PGF)"/>
            <person name="Walter F."/>
            <person name="Albersmeier A."/>
            <person name="Kalinowski J."/>
            <person name="Ruckert C."/>
        </authorList>
    </citation>
    <scope>NUCLEOTIDE SEQUENCE</scope>
    <source>
        <strain evidence="7">CCM 7897</strain>
    </source>
</reference>
<organism evidence="7 8">
    <name type="scientific">Azorhizobium oxalatiphilum</name>
    <dbReference type="NCBI Taxonomy" id="980631"/>
    <lineage>
        <taxon>Bacteria</taxon>
        <taxon>Pseudomonadati</taxon>
        <taxon>Pseudomonadota</taxon>
        <taxon>Alphaproteobacteria</taxon>
        <taxon>Hyphomicrobiales</taxon>
        <taxon>Xanthobacteraceae</taxon>
        <taxon>Azorhizobium</taxon>
    </lineage>
</organism>
<proteinExistence type="predicted"/>
<feature type="domain" description="HTH tetR-type" evidence="6">
    <location>
        <begin position="12"/>
        <end position="72"/>
    </location>
</feature>
<dbReference type="GO" id="GO:0003700">
    <property type="term" value="F:DNA-binding transcription factor activity"/>
    <property type="evidence" value="ECO:0007669"/>
    <property type="project" value="TreeGrafter"/>
</dbReference>
<evidence type="ECO:0000256" key="4">
    <source>
        <dbReference type="PROSITE-ProRule" id="PRU00335"/>
    </source>
</evidence>
<dbReference type="InterPro" id="IPR001647">
    <property type="entry name" value="HTH_TetR"/>
</dbReference>
<dbReference type="InterPro" id="IPR036271">
    <property type="entry name" value="Tet_transcr_reg_TetR-rel_C_sf"/>
</dbReference>
<comment type="caution">
    <text evidence="7">The sequence shown here is derived from an EMBL/GenBank/DDBJ whole genome shotgun (WGS) entry which is preliminary data.</text>
</comment>
<dbReference type="Gene3D" id="1.10.357.10">
    <property type="entry name" value="Tetracycline Repressor, domain 2"/>
    <property type="match status" value="1"/>
</dbReference>
<protein>
    <submittedName>
        <fullName evidence="7">TetR family transcriptional regulator</fullName>
    </submittedName>
</protein>
<dbReference type="SUPFAM" id="SSF46689">
    <property type="entry name" value="Homeodomain-like"/>
    <property type="match status" value="1"/>
</dbReference>
<dbReference type="Pfam" id="PF00440">
    <property type="entry name" value="TetR_N"/>
    <property type="match status" value="1"/>
</dbReference>
<keyword evidence="8" id="KW-1185">Reference proteome</keyword>
<evidence type="ECO:0000259" key="6">
    <source>
        <dbReference type="PROSITE" id="PS50977"/>
    </source>
</evidence>
<keyword evidence="5" id="KW-0732">Signal</keyword>
<feature type="signal peptide" evidence="5">
    <location>
        <begin position="1"/>
        <end position="27"/>
    </location>
</feature>
<dbReference type="InterPro" id="IPR011075">
    <property type="entry name" value="TetR_C"/>
</dbReference>
<keyword evidence="3" id="KW-0804">Transcription</keyword>
<dbReference type="PANTHER" id="PTHR30055:SF223">
    <property type="entry name" value="HTH-TYPE TRANSCRIPTIONAL REGULATOR UIDR"/>
    <property type="match status" value="1"/>
</dbReference>
<keyword evidence="2 4" id="KW-0238">DNA-binding</keyword>
<reference evidence="7" key="2">
    <citation type="submission" date="2020-09" db="EMBL/GenBank/DDBJ databases">
        <authorList>
            <person name="Sun Q."/>
            <person name="Sedlacek I."/>
        </authorList>
    </citation>
    <scope>NUCLEOTIDE SEQUENCE</scope>
    <source>
        <strain evidence="7">CCM 7897</strain>
    </source>
</reference>
<dbReference type="InterPro" id="IPR050109">
    <property type="entry name" value="HTH-type_TetR-like_transc_reg"/>
</dbReference>
<feature type="chain" id="PRO_5038077160" evidence="5">
    <location>
        <begin position="28"/>
        <end position="212"/>
    </location>
</feature>
<dbReference type="AlphaFoldDB" id="A0A917FFV3"/>
<feature type="DNA-binding region" description="H-T-H motif" evidence="4">
    <location>
        <begin position="35"/>
        <end position="54"/>
    </location>
</feature>
<dbReference type="EMBL" id="BMCT01000008">
    <property type="protein sequence ID" value="GGF81118.1"/>
    <property type="molecule type" value="Genomic_DNA"/>
</dbReference>
<keyword evidence="1" id="KW-0805">Transcription regulation</keyword>
<name>A0A917FFV3_9HYPH</name>
<dbReference type="PRINTS" id="PR00455">
    <property type="entry name" value="HTHTETR"/>
</dbReference>
<dbReference type="FunFam" id="1.10.10.60:FF:000141">
    <property type="entry name" value="TetR family transcriptional regulator"/>
    <property type="match status" value="1"/>
</dbReference>
<gene>
    <name evidence="7" type="ORF">GCM10007301_46570</name>
</gene>
<accession>A0A917FFV3</accession>
<dbReference type="InterPro" id="IPR009057">
    <property type="entry name" value="Homeodomain-like_sf"/>
</dbReference>
<sequence length="212" mass="23408">MQNLTRRALDKAARRADILAAALTVFAANGFASARLDDVAREAGIAKGTLYLYFADKQALFEGLIKENLAPIPVMADDVISIFEDTTENLIRALAGMLLARIQTPDVRQVMQLMIADGYRFPELVAFHYREVVTPGLAAITAIVKRGIARGEIRDTPESAALLRHPQMLFAPFLTIVVWNMTFHEIAPLDEHQFAEDYITLLLGGLRAGEQA</sequence>
<evidence type="ECO:0000256" key="3">
    <source>
        <dbReference type="ARBA" id="ARBA00023163"/>
    </source>
</evidence>